<sequence>MPDEESSKRQSIIVIVHARQNAQLAMECSCSREESLTTAPFLVKFGKRLRTFEK</sequence>
<accession>A0A392SRL7</accession>
<dbReference type="Proteomes" id="UP000265520">
    <property type="component" value="Unassembled WGS sequence"/>
</dbReference>
<evidence type="ECO:0000313" key="2">
    <source>
        <dbReference type="Proteomes" id="UP000265520"/>
    </source>
</evidence>
<name>A0A392SRL7_9FABA</name>
<proteinExistence type="predicted"/>
<dbReference type="EMBL" id="LXQA010423134">
    <property type="protein sequence ID" value="MCI50864.1"/>
    <property type="molecule type" value="Genomic_DNA"/>
</dbReference>
<organism evidence="1 2">
    <name type="scientific">Trifolium medium</name>
    <dbReference type="NCBI Taxonomy" id="97028"/>
    <lineage>
        <taxon>Eukaryota</taxon>
        <taxon>Viridiplantae</taxon>
        <taxon>Streptophyta</taxon>
        <taxon>Embryophyta</taxon>
        <taxon>Tracheophyta</taxon>
        <taxon>Spermatophyta</taxon>
        <taxon>Magnoliopsida</taxon>
        <taxon>eudicotyledons</taxon>
        <taxon>Gunneridae</taxon>
        <taxon>Pentapetalae</taxon>
        <taxon>rosids</taxon>
        <taxon>fabids</taxon>
        <taxon>Fabales</taxon>
        <taxon>Fabaceae</taxon>
        <taxon>Papilionoideae</taxon>
        <taxon>50 kb inversion clade</taxon>
        <taxon>NPAAA clade</taxon>
        <taxon>Hologalegina</taxon>
        <taxon>IRL clade</taxon>
        <taxon>Trifolieae</taxon>
        <taxon>Trifolium</taxon>
    </lineage>
</organism>
<dbReference type="AlphaFoldDB" id="A0A392SRL7"/>
<keyword evidence="2" id="KW-1185">Reference proteome</keyword>
<feature type="non-terminal residue" evidence="1">
    <location>
        <position position="54"/>
    </location>
</feature>
<protein>
    <submittedName>
        <fullName evidence="1">Uncharacterized protein</fullName>
    </submittedName>
</protein>
<reference evidence="1 2" key="1">
    <citation type="journal article" date="2018" name="Front. Plant Sci.">
        <title>Red Clover (Trifolium pratense) and Zigzag Clover (T. medium) - A Picture of Genomic Similarities and Differences.</title>
        <authorList>
            <person name="Dluhosova J."/>
            <person name="Istvanek J."/>
            <person name="Nedelnik J."/>
            <person name="Repkova J."/>
        </authorList>
    </citation>
    <scope>NUCLEOTIDE SEQUENCE [LARGE SCALE GENOMIC DNA]</scope>
    <source>
        <strain evidence="2">cv. 10/8</strain>
        <tissue evidence="1">Leaf</tissue>
    </source>
</reference>
<evidence type="ECO:0000313" key="1">
    <source>
        <dbReference type="EMBL" id="MCI50864.1"/>
    </source>
</evidence>
<comment type="caution">
    <text evidence="1">The sequence shown here is derived from an EMBL/GenBank/DDBJ whole genome shotgun (WGS) entry which is preliminary data.</text>
</comment>